<dbReference type="GO" id="GO:0005737">
    <property type="term" value="C:cytoplasm"/>
    <property type="evidence" value="ECO:0007669"/>
    <property type="project" value="UniProtKB-SubCell"/>
</dbReference>
<feature type="region of interest" description="Disordered" evidence="10">
    <location>
        <begin position="350"/>
        <end position="447"/>
    </location>
</feature>
<dbReference type="PANTHER" id="PTHR21532">
    <property type="entry name" value="PHOSPHODIESTERASE HL"/>
    <property type="match status" value="1"/>
</dbReference>
<organism evidence="12 13">
    <name type="scientific">Oryzias latipes</name>
    <name type="common">Japanese rice fish</name>
    <name type="synonym">Japanese killifish</name>
    <dbReference type="NCBI Taxonomy" id="8090"/>
    <lineage>
        <taxon>Eukaryota</taxon>
        <taxon>Metazoa</taxon>
        <taxon>Chordata</taxon>
        <taxon>Craniata</taxon>
        <taxon>Vertebrata</taxon>
        <taxon>Euteleostomi</taxon>
        <taxon>Actinopterygii</taxon>
        <taxon>Neopterygii</taxon>
        <taxon>Teleostei</taxon>
        <taxon>Neoteleostei</taxon>
        <taxon>Acanthomorphata</taxon>
        <taxon>Ovalentaria</taxon>
        <taxon>Atherinomorphae</taxon>
        <taxon>Beloniformes</taxon>
        <taxon>Adrianichthyidae</taxon>
        <taxon>Oryziinae</taxon>
        <taxon>Oryzias</taxon>
    </lineage>
</organism>
<reference evidence="12" key="3">
    <citation type="submission" date="2025-08" db="UniProtKB">
        <authorList>
            <consortium name="Ensembl"/>
        </authorList>
    </citation>
    <scope>IDENTIFICATION</scope>
    <source>
        <strain evidence="12">HSOK</strain>
    </source>
</reference>
<name>A0A3P9ICR7_ORYLA</name>
<feature type="compositionally biased region" description="Basic and acidic residues" evidence="10">
    <location>
        <begin position="350"/>
        <end position="361"/>
    </location>
</feature>
<evidence type="ECO:0000256" key="8">
    <source>
        <dbReference type="ARBA" id="ARBA00023273"/>
    </source>
</evidence>
<reference evidence="12" key="4">
    <citation type="submission" date="2025-09" db="UniProtKB">
        <authorList>
            <consortium name="Ensembl"/>
        </authorList>
    </citation>
    <scope>IDENTIFICATION</scope>
    <source>
        <strain evidence="12">HSOK</strain>
    </source>
</reference>
<dbReference type="InterPro" id="IPR038888">
    <property type="entry name" value="CFAP36"/>
</dbReference>
<evidence type="ECO:0000259" key="11">
    <source>
        <dbReference type="Pfam" id="PF11527"/>
    </source>
</evidence>
<protein>
    <recommendedName>
        <fullName evidence="4">Cilia- and flagella-associated protein 36</fullName>
    </recommendedName>
    <alternativeName>
        <fullName evidence="9">Coiled-coil domain-containing protein 104</fullName>
    </alternativeName>
</protein>
<keyword evidence="5" id="KW-0963">Cytoplasm</keyword>
<feature type="domain" description="BART" evidence="11">
    <location>
        <begin position="33"/>
        <end position="146"/>
    </location>
</feature>
<evidence type="ECO:0000256" key="10">
    <source>
        <dbReference type="SAM" id="MobiDB-lite"/>
    </source>
</evidence>
<proteinExistence type="inferred from homology"/>
<keyword evidence="7" id="KW-0969">Cilium</keyword>
<dbReference type="Ensembl" id="ENSORLT00015026211.1">
    <property type="protein sequence ID" value="ENSORLP00015017684.1"/>
    <property type="gene ID" value="ENSORLG00015018735.1"/>
</dbReference>
<evidence type="ECO:0000313" key="13">
    <source>
        <dbReference type="Proteomes" id="UP000265200"/>
    </source>
</evidence>
<sequence>MLEVSQGWARGTDDRAVLLTLHTASATIMAEDESEWIVESIVGYLGSPEWVIPVTDFMEHKCTVFDDEDENKLSYTEIHQQYKTLVERLLENYMREVGISERQFLDACSSPFAKSKTLQTVFQPVLATDDFQMFRSLMVQKNLELQLQALRVIKERNGALPECLTDGVDVMTELQQQEMKILEEVLKKSKEEYELEMSRRRLLEEEVGSTSSTCSDKAVGEHDEDKSPTSTHSQRSSASKITSSPARDDSKETEKKSAAKSSSASKPTSDCGSNSPQPRVLPAVRVPGRSSEPSSTNGTHAVEPSGGPSAAEAYLEEACREAGFSKGYTELSALQQEQLQQRAAYLRQQRDKLQALKKDQQKPNQTTSQEETPTSSTPSPTPEAVGQSQRNGTSSPPPIASSPPPSPPPPQLSANSSKQKELSAEERKRLQKRKHLADKLKEEVIKK</sequence>
<feature type="region of interest" description="Disordered" evidence="10">
    <location>
        <begin position="202"/>
        <end position="314"/>
    </location>
</feature>
<evidence type="ECO:0000256" key="1">
    <source>
        <dbReference type="ARBA" id="ARBA00004138"/>
    </source>
</evidence>
<feature type="compositionally biased region" description="Pro residues" evidence="10">
    <location>
        <begin position="395"/>
        <end position="411"/>
    </location>
</feature>
<evidence type="ECO:0000256" key="4">
    <source>
        <dbReference type="ARBA" id="ARBA00021815"/>
    </source>
</evidence>
<feature type="compositionally biased region" description="Basic and acidic residues" evidence="10">
    <location>
        <begin position="437"/>
        <end position="447"/>
    </location>
</feature>
<accession>A0A3P9ICR7</accession>
<feature type="compositionally biased region" description="Low complexity" evidence="10">
    <location>
        <begin position="259"/>
        <end position="269"/>
    </location>
</feature>
<dbReference type="Gene3D" id="1.20.1520.10">
    <property type="entry name" value="ADP-ribosylation factor-like 2-binding protein, domain"/>
    <property type="match status" value="1"/>
</dbReference>
<evidence type="ECO:0000256" key="3">
    <source>
        <dbReference type="ARBA" id="ARBA00007460"/>
    </source>
</evidence>
<keyword evidence="6" id="KW-0175">Coiled coil</keyword>
<feature type="compositionally biased region" description="Polar residues" evidence="10">
    <location>
        <begin position="228"/>
        <end position="245"/>
    </location>
</feature>
<evidence type="ECO:0000256" key="9">
    <source>
        <dbReference type="ARBA" id="ARBA00031593"/>
    </source>
</evidence>
<evidence type="ECO:0000313" key="12">
    <source>
        <dbReference type="Ensembl" id="ENSORLP00015017684.1"/>
    </source>
</evidence>
<feature type="compositionally biased region" description="Low complexity" evidence="10">
    <location>
        <begin position="365"/>
        <end position="378"/>
    </location>
</feature>
<evidence type="ECO:0000256" key="2">
    <source>
        <dbReference type="ARBA" id="ARBA00004496"/>
    </source>
</evidence>
<evidence type="ECO:0000256" key="7">
    <source>
        <dbReference type="ARBA" id="ARBA00023069"/>
    </source>
</evidence>
<dbReference type="Proteomes" id="UP000265200">
    <property type="component" value="Chromosome 15"/>
</dbReference>
<feature type="compositionally biased region" description="Basic and acidic residues" evidence="10">
    <location>
        <begin position="246"/>
        <end position="257"/>
    </location>
</feature>
<dbReference type="GO" id="GO:0005929">
    <property type="term" value="C:cilium"/>
    <property type="evidence" value="ECO:0007669"/>
    <property type="project" value="UniProtKB-SubCell"/>
</dbReference>
<dbReference type="AlphaFoldDB" id="A0A3P9ICR7"/>
<comment type="similarity">
    <text evidence="3">Belongs to the CFAP36 family.</text>
</comment>
<feature type="compositionally biased region" description="Basic and acidic residues" evidence="10">
    <location>
        <begin position="218"/>
        <end position="227"/>
    </location>
</feature>
<comment type="subcellular location">
    <subcellularLocation>
        <location evidence="1">Cell projection</location>
        <location evidence="1">Cilium</location>
    </subcellularLocation>
    <subcellularLocation>
        <location evidence="2">Cytoplasm</location>
    </subcellularLocation>
</comment>
<evidence type="ECO:0000256" key="5">
    <source>
        <dbReference type="ARBA" id="ARBA00022490"/>
    </source>
</evidence>
<dbReference type="PANTHER" id="PTHR21532:SF0">
    <property type="entry name" value="CILIA- AND FLAGELLA-ASSOCIATED PROTEIN 36"/>
    <property type="match status" value="1"/>
</dbReference>
<feature type="compositionally biased region" description="Basic and acidic residues" evidence="10">
    <location>
        <begin position="418"/>
        <end position="428"/>
    </location>
</feature>
<keyword evidence="8" id="KW-0966">Cell projection</keyword>
<reference evidence="12 13" key="2">
    <citation type="submission" date="2017-04" db="EMBL/GenBank/DDBJ databases">
        <title>CpG methylation of centromeres and impact of large insertions on vertebrate speciation.</title>
        <authorList>
            <person name="Ichikawa K."/>
            <person name="Yoshimura J."/>
            <person name="Morishita S."/>
        </authorList>
    </citation>
    <scope>NUCLEOTIDE SEQUENCE</scope>
    <source>
        <strain evidence="12 13">HSOK</strain>
    </source>
</reference>
<reference key="1">
    <citation type="journal article" date="2007" name="Nature">
        <title>The medaka draft genome and insights into vertebrate genome evolution.</title>
        <authorList>
            <person name="Kasahara M."/>
            <person name="Naruse K."/>
            <person name="Sasaki S."/>
            <person name="Nakatani Y."/>
            <person name="Qu W."/>
            <person name="Ahsan B."/>
            <person name="Yamada T."/>
            <person name="Nagayasu Y."/>
            <person name="Doi K."/>
            <person name="Kasai Y."/>
            <person name="Jindo T."/>
            <person name="Kobayashi D."/>
            <person name="Shimada A."/>
            <person name="Toyoda A."/>
            <person name="Kuroki Y."/>
            <person name="Fujiyama A."/>
            <person name="Sasaki T."/>
            <person name="Shimizu A."/>
            <person name="Asakawa S."/>
            <person name="Shimizu N."/>
            <person name="Hashimoto S."/>
            <person name="Yang J."/>
            <person name="Lee Y."/>
            <person name="Matsushima K."/>
            <person name="Sugano S."/>
            <person name="Sakaizumi M."/>
            <person name="Narita T."/>
            <person name="Ohishi K."/>
            <person name="Haga S."/>
            <person name="Ohta F."/>
            <person name="Nomoto H."/>
            <person name="Nogata K."/>
            <person name="Morishita T."/>
            <person name="Endo T."/>
            <person name="Shin-I T."/>
            <person name="Takeda H."/>
            <person name="Morishita S."/>
            <person name="Kohara Y."/>
        </authorList>
    </citation>
    <scope>NUCLEOTIDE SEQUENCE [LARGE SCALE GENOMIC DNA]</scope>
    <source>
        <strain>Hd-rR</strain>
    </source>
</reference>
<dbReference type="InterPro" id="IPR042541">
    <property type="entry name" value="BART_sf"/>
</dbReference>
<dbReference type="InterPro" id="IPR023379">
    <property type="entry name" value="BART_dom"/>
</dbReference>
<evidence type="ECO:0000256" key="6">
    <source>
        <dbReference type="ARBA" id="ARBA00023054"/>
    </source>
</evidence>
<dbReference type="Pfam" id="PF11527">
    <property type="entry name" value="ARL2_Bind_BART"/>
    <property type="match status" value="1"/>
</dbReference>